<protein>
    <submittedName>
        <fullName evidence="5">Unannotated protein</fullName>
    </submittedName>
</protein>
<feature type="transmembrane region" description="Helical" evidence="1">
    <location>
        <begin position="7"/>
        <end position="24"/>
    </location>
</feature>
<sequence>MATLLSVEAIIVFALGGFLLVKSLTSDVQALSAVIGVILFSLLGGLGLIGAAREFRRARNYGRAPAVLANGIALGVAYFQLQAHLWVSGVGLALLAGITFALALSILPDSPPFTAKK</sequence>
<dbReference type="EMBL" id="CAFBMV010000008">
    <property type="protein sequence ID" value="CAB4928631.1"/>
    <property type="molecule type" value="Genomic_DNA"/>
</dbReference>
<dbReference type="EMBL" id="CAEZZC010000008">
    <property type="protein sequence ID" value="CAB4749832.1"/>
    <property type="molecule type" value="Genomic_DNA"/>
</dbReference>
<evidence type="ECO:0000313" key="2">
    <source>
        <dbReference type="EMBL" id="CAB4665752.1"/>
    </source>
</evidence>
<name>A0A6J7IDA5_9ZZZZ</name>
<keyword evidence="1" id="KW-1133">Transmembrane helix</keyword>
<feature type="transmembrane region" description="Helical" evidence="1">
    <location>
        <begin position="30"/>
        <end position="49"/>
    </location>
</feature>
<evidence type="ECO:0000313" key="5">
    <source>
        <dbReference type="EMBL" id="CAB4928631.1"/>
    </source>
</evidence>
<evidence type="ECO:0000313" key="3">
    <source>
        <dbReference type="EMBL" id="CAB4749832.1"/>
    </source>
</evidence>
<keyword evidence="1" id="KW-0812">Transmembrane</keyword>
<gene>
    <name evidence="2" type="ORF">UFOPK2289_00827</name>
    <name evidence="3" type="ORF">UFOPK2822_00743</name>
    <name evidence="4" type="ORF">UFOPK3346_00888</name>
    <name evidence="5" type="ORF">UFOPK3670_01131</name>
    <name evidence="6" type="ORF">UFOPK4308_01178</name>
</gene>
<feature type="transmembrane region" description="Helical" evidence="1">
    <location>
        <begin position="85"/>
        <end position="107"/>
    </location>
</feature>
<reference evidence="5" key="1">
    <citation type="submission" date="2020-05" db="EMBL/GenBank/DDBJ databases">
        <authorList>
            <person name="Chiriac C."/>
            <person name="Salcher M."/>
            <person name="Ghai R."/>
            <person name="Kavagutti S V."/>
        </authorList>
    </citation>
    <scope>NUCLEOTIDE SEQUENCE</scope>
</reference>
<keyword evidence="1" id="KW-0472">Membrane</keyword>
<dbReference type="AlphaFoldDB" id="A0A6J7IDA5"/>
<dbReference type="EMBL" id="CAFBQL010000008">
    <property type="protein sequence ID" value="CAB5062127.1"/>
    <property type="molecule type" value="Genomic_DNA"/>
</dbReference>
<organism evidence="5">
    <name type="scientific">freshwater metagenome</name>
    <dbReference type="NCBI Taxonomy" id="449393"/>
    <lineage>
        <taxon>unclassified sequences</taxon>
        <taxon>metagenomes</taxon>
        <taxon>ecological metagenomes</taxon>
    </lineage>
</organism>
<accession>A0A6J7IDA5</accession>
<proteinExistence type="predicted"/>
<dbReference type="EMBL" id="CAFBLE010000006">
    <property type="protein sequence ID" value="CAB4868504.1"/>
    <property type="molecule type" value="Genomic_DNA"/>
</dbReference>
<evidence type="ECO:0000313" key="4">
    <source>
        <dbReference type="EMBL" id="CAB4868504.1"/>
    </source>
</evidence>
<evidence type="ECO:0000256" key="1">
    <source>
        <dbReference type="SAM" id="Phobius"/>
    </source>
</evidence>
<evidence type="ECO:0000313" key="6">
    <source>
        <dbReference type="EMBL" id="CAB5062127.1"/>
    </source>
</evidence>
<dbReference type="EMBL" id="CAEZWT010000020">
    <property type="protein sequence ID" value="CAB4665752.1"/>
    <property type="molecule type" value="Genomic_DNA"/>
</dbReference>
<feature type="transmembrane region" description="Helical" evidence="1">
    <location>
        <begin position="61"/>
        <end position="79"/>
    </location>
</feature>